<dbReference type="EMBL" id="BQNB010019911">
    <property type="protein sequence ID" value="GJT90334.1"/>
    <property type="molecule type" value="Genomic_DNA"/>
</dbReference>
<comment type="caution">
    <text evidence="2">The sequence shown here is derived from an EMBL/GenBank/DDBJ whole genome shotgun (WGS) entry which is preliminary data.</text>
</comment>
<feature type="region of interest" description="Disordered" evidence="1">
    <location>
        <begin position="1"/>
        <end position="24"/>
    </location>
</feature>
<gene>
    <name evidence="2" type="ORF">Tco_1079179</name>
</gene>
<evidence type="ECO:0000313" key="2">
    <source>
        <dbReference type="EMBL" id="GJT90334.1"/>
    </source>
</evidence>
<keyword evidence="3" id="KW-1185">Reference proteome</keyword>
<dbReference type="Proteomes" id="UP001151760">
    <property type="component" value="Unassembled WGS sequence"/>
</dbReference>
<name>A0ABQ5HS07_9ASTR</name>
<reference evidence="2" key="2">
    <citation type="submission" date="2022-01" db="EMBL/GenBank/DDBJ databases">
        <authorList>
            <person name="Yamashiro T."/>
            <person name="Shiraishi A."/>
            <person name="Satake H."/>
            <person name="Nakayama K."/>
        </authorList>
    </citation>
    <scope>NUCLEOTIDE SEQUENCE</scope>
</reference>
<evidence type="ECO:0000256" key="1">
    <source>
        <dbReference type="SAM" id="MobiDB-lite"/>
    </source>
</evidence>
<proteinExistence type="predicted"/>
<protein>
    <submittedName>
        <fullName evidence="2">Uncharacterized protein</fullName>
    </submittedName>
</protein>
<evidence type="ECO:0000313" key="3">
    <source>
        <dbReference type="Proteomes" id="UP001151760"/>
    </source>
</evidence>
<sequence>MGVTLSGSQGLSSPEQTATGPNRLASPRVNGYLVKASSNPFTFYDSPLPGVNTPWDVMRIVCNPELMDVAEVVHGCCLKLEVLKMFKVPTGRYVVPTGRVIATVSIKVPTGRYIVPAGYIVPTGRTN</sequence>
<accession>A0ABQ5HS07</accession>
<feature type="compositionally biased region" description="Polar residues" evidence="1">
    <location>
        <begin position="1"/>
        <end position="20"/>
    </location>
</feature>
<reference evidence="2" key="1">
    <citation type="journal article" date="2022" name="Int. J. Mol. Sci.">
        <title>Draft Genome of Tanacetum Coccineum: Genomic Comparison of Closely Related Tanacetum-Family Plants.</title>
        <authorList>
            <person name="Yamashiro T."/>
            <person name="Shiraishi A."/>
            <person name="Nakayama K."/>
            <person name="Satake H."/>
        </authorList>
    </citation>
    <scope>NUCLEOTIDE SEQUENCE</scope>
</reference>
<organism evidence="2 3">
    <name type="scientific">Tanacetum coccineum</name>
    <dbReference type="NCBI Taxonomy" id="301880"/>
    <lineage>
        <taxon>Eukaryota</taxon>
        <taxon>Viridiplantae</taxon>
        <taxon>Streptophyta</taxon>
        <taxon>Embryophyta</taxon>
        <taxon>Tracheophyta</taxon>
        <taxon>Spermatophyta</taxon>
        <taxon>Magnoliopsida</taxon>
        <taxon>eudicotyledons</taxon>
        <taxon>Gunneridae</taxon>
        <taxon>Pentapetalae</taxon>
        <taxon>asterids</taxon>
        <taxon>campanulids</taxon>
        <taxon>Asterales</taxon>
        <taxon>Asteraceae</taxon>
        <taxon>Asteroideae</taxon>
        <taxon>Anthemideae</taxon>
        <taxon>Anthemidinae</taxon>
        <taxon>Tanacetum</taxon>
    </lineage>
</organism>